<name>A0A8H4R180_9HELO</name>
<dbReference type="EMBL" id="JAAMPI010001965">
    <property type="protein sequence ID" value="KAF4621500.1"/>
    <property type="molecule type" value="Genomic_DNA"/>
</dbReference>
<sequence>MAIQGTIDDEINADYNPEEEEWEAREREDVREWWSSLGFEDRDLGHLIREVVDTGMKPQVPERNISARKVESEERDCETIMQGLEIYSHHLTSPVRGVNRQSMPLSPLVDLGKVKTEEEIIPMGFNLGHDLGDFLNWEAKNVLTLFPNES</sequence>
<reference evidence="1 2" key="1">
    <citation type="submission" date="2020-03" db="EMBL/GenBank/DDBJ databases">
        <title>Draft Genome Sequence of Cudoniella acicularis.</title>
        <authorList>
            <person name="Buettner E."/>
            <person name="Kellner H."/>
        </authorList>
    </citation>
    <scope>NUCLEOTIDE SEQUENCE [LARGE SCALE GENOMIC DNA]</scope>
    <source>
        <strain evidence="1 2">DSM 108380</strain>
    </source>
</reference>
<gene>
    <name evidence="1" type="ORF">G7Y89_g14574</name>
</gene>
<evidence type="ECO:0000313" key="2">
    <source>
        <dbReference type="Proteomes" id="UP000566819"/>
    </source>
</evidence>
<protein>
    <submittedName>
        <fullName evidence="1">Uncharacterized protein</fullName>
    </submittedName>
</protein>
<accession>A0A8H4R180</accession>
<keyword evidence="2" id="KW-1185">Reference proteome</keyword>
<proteinExistence type="predicted"/>
<organism evidence="1 2">
    <name type="scientific">Cudoniella acicularis</name>
    <dbReference type="NCBI Taxonomy" id="354080"/>
    <lineage>
        <taxon>Eukaryota</taxon>
        <taxon>Fungi</taxon>
        <taxon>Dikarya</taxon>
        <taxon>Ascomycota</taxon>
        <taxon>Pezizomycotina</taxon>
        <taxon>Leotiomycetes</taxon>
        <taxon>Helotiales</taxon>
        <taxon>Tricladiaceae</taxon>
        <taxon>Cudoniella</taxon>
    </lineage>
</organism>
<comment type="caution">
    <text evidence="1">The sequence shown here is derived from an EMBL/GenBank/DDBJ whole genome shotgun (WGS) entry which is preliminary data.</text>
</comment>
<dbReference type="OrthoDB" id="5244857at2759"/>
<dbReference type="AlphaFoldDB" id="A0A8H4R180"/>
<dbReference type="Proteomes" id="UP000566819">
    <property type="component" value="Unassembled WGS sequence"/>
</dbReference>
<evidence type="ECO:0000313" key="1">
    <source>
        <dbReference type="EMBL" id="KAF4621500.1"/>
    </source>
</evidence>